<keyword evidence="1" id="KW-1133">Transmembrane helix</keyword>
<keyword evidence="3" id="KW-1185">Reference proteome</keyword>
<evidence type="ECO:0000256" key="1">
    <source>
        <dbReference type="SAM" id="Phobius"/>
    </source>
</evidence>
<accession>A0A843W7H2</accession>
<protein>
    <submittedName>
        <fullName evidence="2">Uncharacterized protein</fullName>
    </submittedName>
</protein>
<keyword evidence="1" id="KW-0472">Membrane</keyword>
<gene>
    <name evidence="2" type="ORF">Taro_038169</name>
</gene>
<dbReference type="EMBL" id="NMUH01003398">
    <property type="protein sequence ID" value="MQM05359.1"/>
    <property type="molecule type" value="Genomic_DNA"/>
</dbReference>
<name>A0A843W7H2_COLES</name>
<feature type="transmembrane region" description="Helical" evidence="1">
    <location>
        <begin position="73"/>
        <end position="94"/>
    </location>
</feature>
<proteinExistence type="predicted"/>
<evidence type="ECO:0000313" key="3">
    <source>
        <dbReference type="Proteomes" id="UP000652761"/>
    </source>
</evidence>
<sequence length="101" mass="11151">MVGGTDTSRRTEPQLVLELGPESLKVPGQQLCGLLVWCWLVSTVLWPYSVVVERQLDLSSVTARLRGDRFVEVLPIVVCPGGGTILVVDPWWYLVVVGKSM</sequence>
<feature type="transmembrane region" description="Helical" evidence="1">
    <location>
        <begin position="34"/>
        <end position="52"/>
    </location>
</feature>
<comment type="caution">
    <text evidence="2">The sequence shown here is derived from an EMBL/GenBank/DDBJ whole genome shotgun (WGS) entry which is preliminary data.</text>
</comment>
<dbReference type="AlphaFoldDB" id="A0A843W7H2"/>
<organism evidence="2 3">
    <name type="scientific">Colocasia esculenta</name>
    <name type="common">Wild taro</name>
    <name type="synonym">Arum esculentum</name>
    <dbReference type="NCBI Taxonomy" id="4460"/>
    <lineage>
        <taxon>Eukaryota</taxon>
        <taxon>Viridiplantae</taxon>
        <taxon>Streptophyta</taxon>
        <taxon>Embryophyta</taxon>
        <taxon>Tracheophyta</taxon>
        <taxon>Spermatophyta</taxon>
        <taxon>Magnoliopsida</taxon>
        <taxon>Liliopsida</taxon>
        <taxon>Araceae</taxon>
        <taxon>Aroideae</taxon>
        <taxon>Colocasieae</taxon>
        <taxon>Colocasia</taxon>
    </lineage>
</organism>
<evidence type="ECO:0000313" key="2">
    <source>
        <dbReference type="EMBL" id="MQM05359.1"/>
    </source>
</evidence>
<reference evidence="2" key="1">
    <citation type="submission" date="2017-07" db="EMBL/GenBank/DDBJ databases">
        <title>Taro Niue Genome Assembly and Annotation.</title>
        <authorList>
            <person name="Atibalentja N."/>
            <person name="Keating K."/>
            <person name="Fields C.J."/>
        </authorList>
    </citation>
    <scope>NUCLEOTIDE SEQUENCE</scope>
    <source>
        <strain evidence="2">Niue_2</strain>
        <tissue evidence="2">Leaf</tissue>
    </source>
</reference>
<keyword evidence="1" id="KW-0812">Transmembrane</keyword>
<dbReference type="Proteomes" id="UP000652761">
    <property type="component" value="Unassembled WGS sequence"/>
</dbReference>